<dbReference type="EMBL" id="CP003322">
    <property type="protein sequence ID" value="AFC41229.1"/>
    <property type="molecule type" value="Genomic_DNA"/>
</dbReference>
<evidence type="ECO:0000256" key="1">
    <source>
        <dbReference type="ARBA" id="ARBA00001971"/>
    </source>
</evidence>
<dbReference type="PROSITE" id="PS00086">
    <property type="entry name" value="CYTOCHROME_P450"/>
    <property type="match status" value="1"/>
</dbReference>
<protein>
    <recommendedName>
        <fullName evidence="11">Cytochrome P450</fullName>
    </recommendedName>
</protein>
<evidence type="ECO:0000313" key="9">
    <source>
        <dbReference type="EMBL" id="AFC41229.1"/>
    </source>
</evidence>
<evidence type="ECO:0008006" key="11">
    <source>
        <dbReference type="Google" id="ProtNLM"/>
    </source>
</evidence>
<dbReference type="KEGG" id="mia:OCU_00090"/>
<dbReference type="InterPro" id="IPR001128">
    <property type="entry name" value="Cyt_P450"/>
</dbReference>
<dbReference type="PANTHER" id="PTHR46696:SF4">
    <property type="entry name" value="BIOTIN BIOSYNTHESIS CYTOCHROME P450"/>
    <property type="match status" value="1"/>
</dbReference>
<evidence type="ECO:0000256" key="4">
    <source>
        <dbReference type="ARBA" id="ARBA00022723"/>
    </source>
</evidence>
<dbReference type="InterPro" id="IPR017972">
    <property type="entry name" value="Cyt_P450_CS"/>
</dbReference>
<keyword evidence="3 8" id="KW-0349">Heme</keyword>
<reference evidence="9 10" key="1">
    <citation type="journal article" date="2012" name="J. Bacteriol.">
        <title>Complete genome sequence of Mycobacterium intracellulare strain ATCC 13950T.</title>
        <authorList>
            <person name="Kim B.J."/>
            <person name="Choi B.S."/>
            <person name="Lim J.S."/>
            <person name="Choi I.Y."/>
            <person name="Lee J.H."/>
            <person name="Chun J."/>
            <person name="Kook Y.H."/>
            <person name="Kim B.J."/>
        </authorList>
    </citation>
    <scope>NUCLEOTIDE SEQUENCE [LARGE SCALE GENOMIC DNA]</scope>
    <source>
        <strain evidence="10">ATCC 13950 / DSM 43223 / JCM 6384 / NCTC 13025 / 3600</strain>
    </source>
</reference>
<dbReference type="HOGENOM" id="CLU_033716_0_2_11"/>
<evidence type="ECO:0000256" key="6">
    <source>
        <dbReference type="ARBA" id="ARBA00023004"/>
    </source>
</evidence>
<keyword evidence="4 8" id="KW-0479">Metal-binding</keyword>
<dbReference type="InterPro" id="IPR002397">
    <property type="entry name" value="Cyt_P450_B"/>
</dbReference>
<name>H8IHK3_MYCIA</name>
<dbReference type="eggNOG" id="COG2124">
    <property type="taxonomic scope" value="Bacteria"/>
</dbReference>
<dbReference type="Pfam" id="PF00067">
    <property type="entry name" value="p450"/>
    <property type="match status" value="1"/>
</dbReference>
<sequence>MAYFSHTNVLLATGAPGRAPSATVARVPQLLRDPLTPRWAAPSLKRVAVLDSAIRFFGSEAIQDPYPLYDRMRAEAPVHRIGGSEFYAVCGWDAVQEAVERVEDFSSNLTATMVFHEDGTVAPLDMGPPGDSMHALATADDPVHAMHRKILLPHLSAKRVRIIEEFAAQTADRLWEQNLRDGEIEWMSGIANRLPMMVVCKLLGLPDDDVDKLIRLGYATTTLLDGIVTPAQLAEAGAAAMELFGYVLERFERTSANGEYGLIADLAARYASGELEQTPALGIMLTLFSAAGESTASLLGSAAWILTDRPAIQRQLREKPELLSAFIEETLRFEAPFRGHYRHVWRDTTLGGVAVPADSHLLLMWGAANRDPAHFEAPNEFRLDRAATKSHMSFGKGVHFCVGAALARLEAHIVLRMLLERTTWIDAAEVGEWLPSILVRRRERLRLSVR</sequence>
<dbReference type="GO" id="GO:0006707">
    <property type="term" value="P:cholesterol catabolic process"/>
    <property type="evidence" value="ECO:0007669"/>
    <property type="project" value="TreeGrafter"/>
</dbReference>
<comment type="cofactor">
    <cofactor evidence="1">
        <name>heme</name>
        <dbReference type="ChEBI" id="CHEBI:30413"/>
    </cofactor>
</comment>
<evidence type="ECO:0000256" key="5">
    <source>
        <dbReference type="ARBA" id="ARBA00023002"/>
    </source>
</evidence>
<evidence type="ECO:0000256" key="8">
    <source>
        <dbReference type="RuleBase" id="RU000461"/>
    </source>
</evidence>
<accession>H8IHK3</accession>
<keyword evidence="5 8" id="KW-0560">Oxidoreductase</keyword>
<dbReference type="Proteomes" id="UP000008004">
    <property type="component" value="Chromosome"/>
</dbReference>
<dbReference type="AlphaFoldDB" id="H8IHK3"/>
<dbReference type="GO" id="GO:0005506">
    <property type="term" value="F:iron ion binding"/>
    <property type="evidence" value="ECO:0007669"/>
    <property type="project" value="InterPro"/>
</dbReference>
<dbReference type="GO" id="GO:0008395">
    <property type="term" value="F:steroid hydroxylase activity"/>
    <property type="evidence" value="ECO:0007669"/>
    <property type="project" value="TreeGrafter"/>
</dbReference>
<dbReference type="SUPFAM" id="SSF48264">
    <property type="entry name" value="Cytochrome P450"/>
    <property type="match status" value="1"/>
</dbReference>
<dbReference type="GO" id="GO:0036199">
    <property type="term" value="F:cholest-4-en-3-one 26-monooxygenase activity"/>
    <property type="evidence" value="ECO:0007669"/>
    <property type="project" value="TreeGrafter"/>
</dbReference>
<evidence type="ECO:0000256" key="7">
    <source>
        <dbReference type="ARBA" id="ARBA00023033"/>
    </source>
</evidence>
<keyword evidence="7 8" id="KW-0503">Monooxygenase</keyword>
<comment type="similarity">
    <text evidence="2 8">Belongs to the cytochrome P450 family.</text>
</comment>
<dbReference type="PRINTS" id="PR00359">
    <property type="entry name" value="BP450"/>
</dbReference>
<gene>
    <name evidence="9" type="ordered locus">OCU_00090</name>
</gene>
<proteinExistence type="inferred from homology"/>
<dbReference type="GO" id="GO:0020037">
    <property type="term" value="F:heme binding"/>
    <property type="evidence" value="ECO:0007669"/>
    <property type="project" value="InterPro"/>
</dbReference>
<dbReference type="InterPro" id="IPR036396">
    <property type="entry name" value="Cyt_P450_sf"/>
</dbReference>
<keyword evidence="6 8" id="KW-0408">Iron</keyword>
<evidence type="ECO:0000256" key="2">
    <source>
        <dbReference type="ARBA" id="ARBA00010617"/>
    </source>
</evidence>
<dbReference type="Gene3D" id="1.10.630.10">
    <property type="entry name" value="Cytochrome P450"/>
    <property type="match status" value="1"/>
</dbReference>
<evidence type="ECO:0000313" key="10">
    <source>
        <dbReference type="Proteomes" id="UP000008004"/>
    </source>
</evidence>
<dbReference type="PANTHER" id="PTHR46696">
    <property type="entry name" value="P450, PUTATIVE (EUROFUNG)-RELATED"/>
    <property type="match status" value="1"/>
</dbReference>
<dbReference type="PATRIC" id="fig|487521.10.peg.9"/>
<organism evidence="9 10">
    <name type="scientific">Mycobacterium intracellulare (strain ATCC 13950 / DSM 43223 / JCM 6384 / NCTC 13025 / 3600)</name>
    <dbReference type="NCBI Taxonomy" id="487521"/>
    <lineage>
        <taxon>Bacteria</taxon>
        <taxon>Bacillati</taxon>
        <taxon>Actinomycetota</taxon>
        <taxon>Actinomycetes</taxon>
        <taxon>Mycobacteriales</taxon>
        <taxon>Mycobacteriaceae</taxon>
        <taxon>Mycobacterium</taxon>
        <taxon>Mycobacterium avium complex (MAC)</taxon>
    </lineage>
</organism>
<evidence type="ECO:0000256" key="3">
    <source>
        <dbReference type="ARBA" id="ARBA00022617"/>
    </source>
</evidence>